<dbReference type="InterPro" id="IPR004888">
    <property type="entry name" value="Glycoside_hydrolase_63"/>
</dbReference>
<feature type="chain" id="PRO_5028823081" description="Mannosyl-oligosaccharide glucosidase" evidence="14">
    <location>
        <begin position="22"/>
        <end position="838"/>
    </location>
</feature>
<accession>A0A7C8M765</accession>
<evidence type="ECO:0000256" key="11">
    <source>
        <dbReference type="ARBA" id="ARBA00038888"/>
    </source>
</evidence>
<dbReference type="SUPFAM" id="SSF48208">
    <property type="entry name" value="Six-hairpin glycosidases"/>
    <property type="match status" value="1"/>
</dbReference>
<name>A0A7C8M765_9PLEO</name>
<evidence type="ECO:0000259" key="15">
    <source>
        <dbReference type="Pfam" id="PF03200"/>
    </source>
</evidence>
<keyword evidence="5 12" id="KW-0256">Endoplasmic reticulum</keyword>
<evidence type="ECO:0000256" key="14">
    <source>
        <dbReference type="SAM" id="SignalP"/>
    </source>
</evidence>
<evidence type="ECO:0000313" key="17">
    <source>
        <dbReference type="EMBL" id="KAF2872500.1"/>
    </source>
</evidence>
<evidence type="ECO:0000256" key="1">
    <source>
        <dbReference type="ARBA" id="ARBA00004648"/>
    </source>
</evidence>
<dbReference type="InterPro" id="IPR038518">
    <property type="entry name" value="Glyco_hydro_63N_sf"/>
</dbReference>
<dbReference type="OrthoDB" id="410058at2759"/>
<feature type="domain" description="Glycosyl hydrolase family 63 N-terminal" evidence="16">
    <location>
        <begin position="30"/>
        <end position="237"/>
    </location>
</feature>
<evidence type="ECO:0000256" key="13">
    <source>
        <dbReference type="RuleBase" id="RU369107"/>
    </source>
</evidence>
<dbReference type="GO" id="GO:0006487">
    <property type="term" value="P:protein N-linked glycosylation"/>
    <property type="evidence" value="ECO:0007669"/>
    <property type="project" value="UniProtKB-UniRule"/>
</dbReference>
<dbReference type="Pfam" id="PF16923">
    <property type="entry name" value="Glyco_hydro_63N"/>
    <property type="match status" value="1"/>
</dbReference>
<dbReference type="Pfam" id="PF03200">
    <property type="entry name" value="Glyco_hydro_63"/>
    <property type="match status" value="1"/>
</dbReference>
<protein>
    <recommendedName>
        <fullName evidence="11 12">Mannosyl-oligosaccharide glucosidase</fullName>
        <ecNumber evidence="11 12">3.2.1.106</ecNumber>
    </recommendedName>
    <alternativeName>
        <fullName evidence="13">Glucosidase I</fullName>
    </alternativeName>
</protein>
<keyword evidence="6" id="KW-0735">Signal-anchor</keyword>
<comment type="subcellular location">
    <subcellularLocation>
        <location evidence="1 12">Endoplasmic reticulum membrane</location>
        <topology evidence="1 12">Single-pass type II membrane protein</topology>
    </subcellularLocation>
</comment>
<dbReference type="PANTHER" id="PTHR10412">
    <property type="entry name" value="MANNOSYL-OLIGOSACCHARIDE GLUCOSIDASE"/>
    <property type="match status" value="1"/>
</dbReference>
<dbReference type="AlphaFoldDB" id="A0A7C8M765"/>
<evidence type="ECO:0000256" key="2">
    <source>
        <dbReference type="ARBA" id="ARBA00010833"/>
    </source>
</evidence>
<keyword evidence="4 12" id="KW-0378">Hydrolase</keyword>
<dbReference type="InterPro" id="IPR031631">
    <property type="entry name" value="Glyco_hydro_63N"/>
</dbReference>
<dbReference type="Gene3D" id="2.70.98.110">
    <property type="entry name" value="Glycosyl hydrolase family 63, N-terminal domain"/>
    <property type="match status" value="1"/>
</dbReference>
<keyword evidence="9 13" id="KW-0325">Glycoprotein</keyword>
<comment type="similarity">
    <text evidence="2 12">Belongs to the glycosyl hydrolase 63 family.</text>
</comment>
<dbReference type="InterPro" id="IPR012341">
    <property type="entry name" value="6hp_glycosidase-like_sf"/>
</dbReference>
<feature type="transmembrane region" description="Helical" evidence="12">
    <location>
        <begin position="806"/>
        <end position="823"/>
    </location>
</feature>
<sequence length="838" mass="93699">MQLPTFLYAILTSLTPACAVAAGITANDTSLLWGPYRSNLYLGIRPRVPESLLMGLMWGKHDGENMMNFRHACEPSDAMAGYGWTTYDSRNGGTQTIQDVGNALYITTEFVKLHQGEGPGNWGLRVKGTPRGETTSDSETTVVFYVAMEAMEGCTDCHLEATVRKQGTGDGLSVDTVDLDIKHPKLGVAGLHITNPKGADNDSPLNDAAVKSFQAPEDMLWQSKCKILPTMNSNFLNETVTADRKVIPNEPGVGNMHFVQFVFKNGFEFDILYSTQSATRSMTSGELTTGLRNQVQSFETQFSDVFKPQIPFLTDSHTSFAHNLLSNLLGGLGYFYGTTQVDLSHSPEYEEVGTIFWKNIAEAQRRAKPETKGPSELFTHVPSRPGFSRGFLWDEGFHLLLVQQWDMDLAIEVLQSWLALMDSDGWIAREQVPGAETQSKIPRTFLVQYPHIANPPTLFWVVSKYLDVVSGKTKYSGRESTLLSDSKKSKALIAELFLKLKRHYNWFRRTQAGDVEVHSVPRASLNEGYRWRGRTPNYNLASGLDDFPRAEPPDVTELHVDALCWVGVMAETLERLALLTENNPDIVTFQNHQRAINQNIEAVHWSTENAMYCDTRVLDDTHTYVCPIGYVALIPFMTGFIGPEHPHLNATLDLLRDPAHLWTAHGIRSLSPENPSYGTGDNYWRSPIWINMNYLLIERLLLLARRRGPAQARCRQLYSELRVNVVDMVFRSWQETSVFWEQYDPVGGHGQGTKHFTGWTALVVQIMAFPDLESEAVGAGAGGVKETIGGWVNEVKEVGVGVEQDWGAASLVAILMLCVFLYVTRRRFAGLVRGLRRG</sequence>
<proteinExistence type="inferred from homology"/>
<feature type="signal peptide" evidence="14">
    <location>
        <begin position="1"/>
        <end position="21"/>
    </location>
</feature>
<keyword evidence="3 12" id="KW-0812">Transmembrane</keyword>
<organism evidence="17 18">
    <name type="scientific">Massariosphaeria phaeospora</name>
    <dbReference type="NCBI Taxonomy" id="100035"/>
    <lineage>
        <taxon>Eukaryota</taxon>
        <taxon>Fungi</taxon>
        <taxon>Dikarya</taxon>
        <taxon>Ascomycota</taxon>
        <taxon>Pezizomycotina</taxon>
        <taxon>Dothideomycetes</taxon>
        <taxon>Pleosporomycetidae</taxon>
        <taxon>Pleosporales</taxon>
        <taxon>Pleosporales incertae sedis</taxon>
        <taxon>Massariosphaeria</taxon>
    </lineage>
</organism>
<keyword evidence="18" id="KW-1185">Reference proteome</keyword>
<evidence type="ECO:0000256" key="3">
    <source>
        <dbReference type="ARBA" id="ARBA00022692"/>
    </source>
</evidence>
<evidence type="ECO:0000259" key="16">
    <source>
        <dbReference type="Pfam" id="PF16923"/>
    </source>
</evidence>
<keyword evidence="10 12" id="KW-0326">Glycosidase</keyword>
<evidence type="ECO:0000256" key="5">
    <source>
        <dbReference type="ARBA" id="ARBA00022824"/>
    </source>
</evidence>
<comment type="caution">
    <text evidence="17">The sequence shown here is derived from an EMBL/GenBank/DDBJ whole genome shotgun (WGS) entry which is preliminary data.</text>
</comment>
<dbReference type="Proteomes" id="UP000481861">
    <property type="component" value="Unassembled WGS sequence"/>
</dbReference>
<dbReference type="GO" id="GO:0005789">
    <property type="term" value="C:endoplasmic reticulum membrane"/>
    <property type="evidence" value="ECO:0007669"/>
    <property type="project" value="UniProtKB-SubCell"/>
</dbReference>
<comment type="function">
    <text evidence="12">Cleaves the distal alpha 1,2-linked glucose residue from the Glc(3)Man(9)GlcNAc(2) oligosaccharide precursor.</text>
</comment>
<evidence type="ECO:0000256" key="8">
    <source>
        <dbReference type="ARBA" id="ARBA00023136"/>
    </source>
</evidence>
<dbReference type="Gene3D" id="1.50.10.10">
    <property type="match status" value="1"/>
</dbReference>
<evidence type="ECO:0000256" key="12">
    <source>
        <dbReference type="RuleBase" id="RU368089"/>
    </source>
</evidence>
<gene>
    <name evidence="17" type="ORF">BDV95DRAFT_492195</name>
</gene>
<dbReference type="InterPro" id="IPR008928">
    <property type="entry name" value="6-hairpin_glycosidase_sf"/>
</dbReference>
<dbReference type="PANTHER" id="PTHR10412:SF11">
    <property type="entry name" value="MANNOSYL-OLIGOSACCHARIDE GLUCOSIDASE"/>
    <property type="match status" value="1"/>
</dbReference>
<dbReference type="GO" id="GO:0009311">
    <property type="term" value="P:oligosaccharide metabolic process"/>
    <property type="evidence" value="ECO:0007669"/>
    <property type="project" value="UniProtKB-UniRule"/>
</dbReference>
<keyword evidence="7 12" id="KW-1133">Transmembrane helix</keyword>
<dbReference type="EC" id="3.2.1.106" evidence="11 12"/>
<dbReference type="GO" id="GO:0004573">
    <property type="term" value="F:Glc3Man9GlcNAc2 oligosaccharide glucosidase activity"/>
    <property type="evidence" value="ECO:0007669"/>
    <property type="project" value="UniProtKB-UniRule"/>
</dbReference>
<keyword evidence="14" id="KW-0732">Signal</keyword>
<dbReference type="EMBL" id="JAADJZ010000009">
    <property type="protein sequence ID" value="KAF2872500.1"/>
    <property type="molecule type" value="Genomic_DNA"/>
</dbReference>
<dbReference type="InterPro" id="IPR031335">
    <property type="entry name" value="Glyco_hydro_63_C"/>
</dbReference>
<evidence type="ECO:0000256" key="6">
    <source>
        <dbReference type="ARBA" id="ARBA00022968"/>
    </source>
</evidence>
<feature type="domain" description="Glycosyl hydrolase family 63 C-terminal" evidence="15">
    <location>
        <begin position="283"/>
        <end position="768"/>
    </location>
</feature>
<comment type="catalytic activity">
    <reaction evidence="12">
        <text>N(4)-(alpha-D-Glc-(1-&gt;2)-alpha-D-Glc-(1-&gt;3)-alpha-D-Glc-(1-&gt;3)-alpha-D-Man-(1-&gt;2)-alpha-D-Man-(1-&gt;2)-alpha-D-Man-(1-&gt;3)-[alpha-D-Man-(1-&gt;2)-alpha-D-Man-(1-&gt;3)-[alpha-D-Man-(1-&gt;2)-alpha-D-Man-(1-&gt;6)]-alpha-D-Man-(1-&gt;6)]-beta-D-Man-(1-&gt;4)-beta-D-GlcNAc-(1-&gt;4)-beta-D-GlcNAc)-L-asparaginyl-[protein] + H2O = N(4)-(alpha-D-Glc-(1-&gt;3)-alpha-D-Glc-(1-&gt;3)-alpha-D-Man-(1-&gt;2)-alpha-D-Man-(1-&gt;2)-alpha-D-Man-(1-&gt;3)-[alpha-D-Man-(1-&gt;2)-alpha-D-Man-(1-&gt;3)-[alpha-D-Man-(1-&gt;2)-alpha-D-Man-(1-&gt;6)]-alpha-D-Man-(1-&gt;6)]-beta-D-Man-(1-&gt;4)-beta-D-GlcNAc-(1-&gt;4)-beta-D-GlcNAc)-L-asparaginyl-[protein] + beta-D-glucose</text>
        <dbReference type="Rhea" id="RHEA:55988"/>
        <dbReference type="Rhea" id="RHEA-COMP:12806"/>
        <dbReference type="Rhea" id="RHEA-COMP:14355"/>
        <dbReference type="ChEBI" id="CHEBI:15377"/>
        <dbReference type="ChEBI" id="CHEBI:15903"/>
        <dbReference type="ChEBI" id="CHEBI:59082"/>
        <dbReference type="ChEBI" id="CHEBI:132537"/>
        <dbReference type="EC" id="3.2.1.106"/>
    </reaction>
</comment>
<evidence type="ECO:0000256" key="4">
    <source>
        <dbReference type="ARBA" id="ARBA00022801"/>
    </source>
</evidence>
<comment type="pathway">
    <text evidence="13">Glycan metabolism; N-glycan degradation.</text>
</comment>
<evidence type="ECO:0000313" key="18">
    <source>
        <dbReference type="Proteomes" id="UP000481861"/>
    </source>
</evidence>
<reference evidence="17 18" key="1">
    <citation type="submission" date="2020-01" db="EMBL/GenBank/DDBJ databases">
        <authorList>
            <consortium name="DOE Joint Genome Institute"/>
            <person name="Haridas S."/>
            <person name="Albert R."/>
            <person name="Binder M."/>
            <person name="Bloem J."/>
            <person name="Labutti K."/>
            <person name="Salamov A."/>
            <person name="Andreopoulos B."/>
            <person name="Baker S.E."/>
            <person name="Barry K."/>
            <person name="Bills G."/>
            <person name="Bluhm B.H."/>
            <person name="Cannon C."/>
            <person name="Castanera R."/>
            <person name="Culley D.E."/>
            <person name="Daum C."/>
            <person name="Ezra D."/>
            <person name="Gonzalez J.B."/>
            <person name="Henrissat B."/>
            <person name="Kuo A."/>
            <person name="Liang C."/>
            <person name="Lipzen A."/>
            <person name="Lutzoni F."/>
            <person name="Magnuson J."/>
            <person name="Mondo S."/>
            <person name="Nolan M."/>
            <person name="Ohm R."/>
            <person name="Pangilinan J."/>
            <person name="Park H.-J.H."/>
            <person name="Ramirez L."/>
            <person name="Alfaro M."/>
            <person name="Sun H."/>
            <person name="Tritt A."/>
            <person name="Yoshinaga Y."/>
            <person name="Zwiers L.-H.L."/>
            <person name="Turgeon B.G."/>
            <person name="Goodwin S.B."/>
            <person name="Spatafora J.W."/>
            <person name="Crous P.W."/>
            <person name="Grigoriev I.V."/>
        </authorList>
    </citation>
    <scope>NUCLEOTIDE SEQUENCE [LARGE SCALE GENOMIC DNA]</scope>
    <source>
        <strain evidence="17 18">CBS 611.86</strain>
    </source>
</reference>
<evidence type="ECO:0000256" key="10">
    <source>
        <dbReference type="ARBA" id="ARBA00023295"/>
    </source>
</evidence>
<evidence type="ECO:0000256" key="7">
    <source>
        <dbReference type="ARBA" id="ARBA00022989"/>
    </source>
</evidence>
<evidence type="ECO:0000256" key="9">
    <source>
        <dbReference type="ARBA" id="ARBA00023180"/>
    </source>
</evidence>
<keyword evidence="8 12" id="KW-0472">Membrane</keyword>